<dbReference type="EMBL" id="JAEQMM010000003">
    <property type="protein sequence ID" value="MBT1139045.1"/>
    <property type="molecule type" value="Genomic_DNA"/>
</dbReference>
<keyword evidence="7" id="KW-0902">Two-component regulatory system</keyword>
<evidence type="ECO:0000313" key="11">
    <source>
        <dbReference type="EMBL" id="MBT1139045.1"/>
    </source>
</evidence>
<dbReference type="SUPFAM" id="SSF47384">
    <property type="entry name" value="Homodimeric domain of signal transducing histidine kinase"/>
    <property type="match status" value="1"/>
</dbReference>
<dbReference type="Proteomes" id="UP000694640">
    <property type="component" value="Unassembled WGS sequence"/>
</dbReference>
<keyword evidence="6 10" id="KW-0418">Kinase</keyword>
<dbReference type="InterPro" id="IPR003594">
    <property type="entry name" value="HATPase_dom"/>
</dbReference>
<dbReference type="InterPro" id="IPR005467">
    <property type="entry name" value="His_kinase_dom"/>
</dbReference>
<dbReference type="GeneID" id="89670294"/>
<dbReference type="Gene3D" id="3.30.565.10">
    <property type="entry name" value="Histidine kinase-like ATPase, C-terminal domain"/>
    <property type="match status" value="1"/>
</dbReference>
<evidence type="ECO:0000313" key="12">
    <source>
        <dbReference type="Proteomes" id="UP000281644"/>
    </source>
</evidence>
<evidence type="ECO:0000256" key="4">
    <source>
        <dbReference type="ARBA" id="ARBA00022553"/>
    </source>
</evidence>
<evidence type="ECO:0000256" key="2">
    <source>
        <dbReference type="ARBA" id="ARBA00004370"/>
    </source>
</evidence>
<dbReference type="CDD" id="cd00082">
    <property type="entry name" value="HisKA"/>
    <property type="match status" value="1"/>
</dbReference>
<comment type="catalytic activity">
    <reaction evidence="1">
        <text>ATP + protein L-histidine = ADP + protein N-phospho-L-histidine.</text>
        <dbReference type="EC" id="2.7.13.3"/>
    </reaction>
</comment>
<dbReference type="InterPro" id="IPR050351">
    <property type="entry name" value="BphY/WalK/GraS-like"/>
</dbReference>
<dbReference type="SMART" id="SM00388">
    <property type="entry name" value="HisKA"/>
    <property type="match status" value="1"/>
</dbReference>
<dbReference type="RefSeq" id="WP_057717039.1">
    <property type="nucleotide sequence ID" value="NZ_BJZD01000027.1"/>
</dbReference>
<dbReference type="SMART" id="SM00387">
    <property type="entry name" value="HATPase_c"/>
    <property type="match status" value="1"/>
</dbReference>
<evidence type="ECO:0000313" key="13">
    <source>
        <dbReference type="Proteomes" id="UP000694640"/>
    </source>
</evidence>
<keyword evidence="8" id="KW-1133">Transmembrane helix</keyword>
<dbReference type="CDD" id="cd00075">
    <property type="entry name" value="HATPase"/>
    <property type="match status" value="1"/>
</dbReference>
<dbReference type="GO" id="GO:0004721">
    <property type="term" value="F:phosphoprotein phosphatase activity"/>
    <property type="evidence" value="ECO:0007669"/>
    <property type="project" value="TreeGrafter"/>
</dbReference>
<dbReference type="InterPro" id="IPR036890">
    <property type="entry name" value="HATPase_C_sf"/>
</dbReference>
<feature type="domain" description="Histidine kinase" evidence="9">
    <location>
        <begin position="89"/>
        <end position="298"/>
    </location>
</feature>
<dbReference type="EMBL" id="CP032751">
    <property type="protein sequence ID" value="AYJ36705.1"/>
    <property type="molecule type" value="Genomic_DNA"/>
</dbReference>
<proteinExistence type="predicted"/>
<accession>A0AAN1UJ87</accession>
<feature type="transmembrane region" description="Helical" evidence="8">
    <location>
        <begin position="6"/>
        <end position="25"/>
    </location>
</feature>
<dbReference type="SUPFAM" id="SSF55874">
    <property type="entry name" value="ATPase domain of HSP90 chaperone/DNA topoisomerase II/histidine kinase"/>
    <property type="match status" value="1"/>
</dbReference>
<evidence type="ECO:0000259" key="9">
    <source>
        <dbReference type="PROSITE" id="PS50109"/>
    </source>
</evidence>
<dbReference type="KEGG" id="larg:LPA65_13585"/>
<dbReference type="Gene3D" id="1.10.287.130">
    <property type="match status" value="1"/>
</dbReference>
<evidence type="ECO:0000256" key="3">
    <source>
        <dbReference type="ARBA" id="ARBA00012438"/>
    </source>
</evidence>
<dbReference type="InterPro" id="IPR003661">
    <property type="entry name" value="HisK_dim/P_dom"/>
</dbReference>
<dbReference type="PANTHER" id="PTHR45453">
    <property type="entry name" value="PHOSPHATE REGULON SENSOR PROTEIN PHOR"/>
    <property type="match status" value="1"/>
</dbReference>
<reference evidence="10 12" key="1">
    <citation type="submission" date="2018-10" db="EMBL/GenBank/DDBJ databases">
        <title>Genome sequencing of Lactobacillus species.</title>
        <authorList>
            <person name="Baek C."/>
            <person name="Yi H."/>
        </authorList>
    </citation>
    <scope>NUCLEOTIDE SEQUENCE [LARGE SCALE GENOMIC DNA]</scope>
    <source>
        <strain evidence="10 12">DSM 16365</strain>
    </source>
</reference>
<dbReference type="GO" id="GO:0000155">
    <property type="term" value="F:phosphorelay sensor kinase activity"/>
    <property type="evidence" value="ECO:0007669"/>
    <property type="project" value="InterPro"/>
</dbReference>
<reference evidence="11 13" key="2">
    <citation type="submission" date="2021-01" db="EMBL/GenBank/DDBJ databases">
        <title>High-quality draft genome sequence data of six Lactiplantibacillus plantarum subsp. argentoratensis strains isolated from various Greek sourdoughs.</title>
        <authorList>
            <person name="Syrokou M.K."/>
            <person name="Paramithiotis S."/>
            <person name="Skandamis P.N."/>
            <person name="Drosinos E.H."/>
            <person name="Bosnea L."/>
            <person name="Mataragas M."/>
        </authorList>
    </citation>
    <scope>NUCLEOTIDE SEQUENCE [LARGE SCALE GENOMIC DNA]</scope>
    <source>
        <strain evidence="11 13">LQC 2520</strain>
    </source>
</reference>
<dbReference type="PROSITE" id="PS50109">
    <property type="entry name" value="HIS_KIN"/>
    <property type="match status" value="1"/>
</dbReference>
<dbReference type="EC" id="2.7.13.3" evidence="3"/>
<dbReference type="Proteomes" id="UP000281644">
    <property type="component" value="Chromosome"/>
</dbReference>
<protein>
    <recommendedName>
        <fullName evidence="3">histidine kinase</fullName>
        <ecNumber evidence="3">2.7.13.3</ecNumber>
    </recommendedName>
</protein>
<dbReference type="Pfam" id="PF00512">
    <property type="entry name" value="HisKA"/>
    <property type="match status" value="1"/>
</dbReference>
<dbReference type="GO" id="GO:0005886">
    <property type="term" value="C:plasma membrane"/>
    <property type="evidence" value="ECO:0007669"/>
    <property type="project" value="TreeGrafter"/>
</dbReference>
<evidence type="ECO:0000256" key="5">
    <source>
        <dbReference type="ARBA" id="ARBA00022679"/>
    </source>
</evidence>
<dbReference type="AlphaFoldDB" id="A0AAN1UJ87"/>
<keyword evidence="8" id="KW-0472">Membrane</keyword>
<keyword evidence="4" id="KW-0597">Phosphoprotein</keyword>
<dbReference type="Pfam" id="PF02518">
    <property type="entry name" value="HATPase_c"/>
    <property type="match status" value="1"/>
</dbReference>
<evidence type="ECO:0000256" key="7">
    <source>
        <dbReference type="ARBA" id="ARBA00023012"/>
    </source>
</evidence>
<dbReference type="PANTHER" id="PTHR45453:SF1">
    <property type="entry name" value="PHOSPHATE REGULON SENSOR PROTEIN PHOR"/>
    <property type="match status" value="1"/>
</dbReference>
<name>A0AAN1UJ87_9LACO</name>
<evidence type="ECO:0000313" key="10">
    <source>
        <dbReference type="EMBL" id="AYJ36705.1"/>
    </source>
</evidence>
<dbReference type="GO" id="GO:0016036">
    <property type="term" value="P:cellular response to phosphate starvation"/>
    <property type="evidence" value="ECO:0007669"/>
    <property type="project" value="TreeGrafter"/>
</dbReference>
<keyword evidence="13" id="KW-1185">Reference proteome</keyword>
<dbReference type="InterPro" id="IPR008358">
    <property type="entry name" value="Sig_transdc_His_kin/Pase_MprB"/>
</dbReference>
<evidence type="ECO:0000256" key="1">
    <source>
        <dbReference type="ARBA" id="ARBA00000085"/>
    </source>
</evidence>
<dbReference type="InterPro" id="IPR036097">
    <property type="entry name" value="HisK_dim/P_sf"/>
</dbReference>
<keyword evidence="8" id="KW-0812">Transmembrane</keyword>
<comment type="subcellular location">
    <subcellularLocation>
        <location evidence="2">Membrane</location>
    </subcellularLocation>
</comment>
<evidence type="ECO:0000256" key="6">
    <source>
        <dbReference type="ARBA" id="ARBA00022777"/>
    </source>
</evidence>
<gene>
    <name evidence="11" type="ORF">JKL17_13095</name>
    <name evidence="10" type="ORF">LPA65_13585</name>
</gene>
<keyword evidence="5" id="KW-0808">Transferase</keyword>
<evidence type="ECO:0000256" key="8">
    <source>
        <dbReference type="SAM" id="Phobius"/>
    </source>
</evidence>
<sequence length="301" mass="34180">MINFIITSLIVIIAILSTVLILLLIDLRRISADLQYINQHETNASVTSNTRFSAIQQLTTALNAVLNKTRLLQKNQYQKEHQIQQMLLNLTHDIKTPLTVAIGYVQLIQHQPSIATPQTLTRIAHNLSSVNYYLHYLMDFNLLQEKSANVAFKPINLSHFLEIELFNFFDDLNEKHLTLTPMITPNISINTDEVLMRRIIQNLVGNWLKYATDSVSITLKPRDNDHILLEFKNTTRLPKIDVNQLTNRFYTTDTARTTQSVGLGLSIVQSLITSIGGKMSIQSANNIFTVNLVLRTTTPTP</sequence>
<organism evidence="10 12">
    <name type="scientific">Lactiplantibacillus argentoratensis</name>
    <dbReference type="NCBI Taxonomy" id="271881"/>
    <lineage>
        <taxon>Bacteria</taxon>
        <taxon>Bacillati</taxon>
        <taxon>Bacillota</taxon>
        <taxon>Bacilli</taxon>
        <taxon>Lactobacillales</taxon>
        <taxon>Lactobacillaceae</taxon>
        <taxon>Lactiplantibacillus</taxon>
    </lineage>
</organism>
<dbReference type="PRINTS" id="PR01780">
    <property type="entry name" value="LANTIREGPROT"/>
</dbReference>